<evidence type="ECO:0000313" key="2">
    <source>
        <dbReference type="Proteomes" id="UP001599756"/>
    </source>
</evidence>
<dbReference type="Pfam" id="PF05147">
    <property type="entry name" value="LANC_like"/>
    <property type="match status" value="1"/>
</dbReference>
<organism evidence="1 2">
    <name type="scientific">Streptomyces anandii</name>
    <dbReference type="NCBI Taxonomy" id="285454"/>
    <lineage>
        <taxon>Bacteria</taxon>
        <taxon>Bacillati</taxon>
        <taxon>Actinomycetota</taxon>
        <taxon>Actinomycetes</taxon>
        <taxon>Kitasatosporales</taxon>
        <taxon>Streptomycetaceae</taxon>
        <taxon>Streptomyces</taxon>
    </lineage>
</organism>
<gene>
    <name evidence="1" type="ORF">ACFW88_25730</name>
</gene>
<keyword evidence="2" id="KW-1185">Reference proteome</keyword>
<dbReference type="EMBL" id="JBHYTS010000047">
    <property type="protein sequence ID" value="MFE1753902.1"/>
    <property type="molecule type" value="Genomic_DNA"/>
</dbReference>
<dbReference type="PANTHER" id="PTHR12736:SF7">
    <property type="entry name" value="LANC-LIKE PROTEIN 3"/>
    <property type="match status" value="1"/>
</dbReference>
<dbReference type="Gene3D" id="1.50.10.10">
    <property type="match status" value="1"/>
</dbReference>
<dbReference type="Proteomes" id="UP001599756">
    <property type="component" value="Unassembled WGS sequence"/>
</dbReference>
<dbReference type="SUPFAM" id="SSF158745">
    <property type="entry name" value="LanC-like"/>
    <property type="match status" value="1"/>
</dbReference>
<dbReference type="InterPro" id="IPR012341">
    <property type="entry name" value="6hp_glycosidase-like_sf"/>
</dbReference>
<reference evidence="1 2" key="1">
    <citation type="submission" date="2024-09" db="EMBL/GenBank/DDBJ databases">
        <title>The Natural Products Discovery Center: Release of the First 8490 Sequenced Strains for Exploring Actinobacteria Biosynthetic Diversity.</title>
        <authorList>
            <person name="Kalkreuter E."/>
            <person name="Kautsar S.A."/>
            <person name="Yang D."/>
            <person name="Bader C.D."/>
            <person name="Teijaro C.N."/>
            <person name="Fluegel L."/>
            <person name="Davis C.M."/>
            <person name="Simpson J.R."/>
            <person name="Lauterbach L."/>
            <person name="Steele A.D."/>
            <person name="Gui C."/>
            <person name="Meng S."/>
            <person name="Li G."/>
            <person name="Viehrig K."/>
            <person name="Ye F."/>
            <person name="Su P."/>
            <person name="Kiefer A.F."/>
            <person name="Nichols A."/>
            <person name="Cepeda A.J."/>
            <person name="Yan W."/>
            <person name="Fan B."/>
            <person name="Jiang Y."/>
            <person name="Adhikari A."/>
            <person name="Zheng C.-J."/>
            <person name="Schuster L."/>
            <person name="Cowan T.M."/>
            <person name="Smanski M.J."/>
            <person name="Chevrette M.G."/>
            <person name="De Carvalho L.P.S."/>
            <person name="Shen B."/>
        </authorList>
    </citation>
    <scope>NUCLEOTIDE SEQUENCE [LARGE SCALE GENOMIC DNA]</scope>
    <source>
        <strain evidence="1 2">NPDC059500</strain>
    </source>
</reference>
<dbReference type="PRINTS" id="PR01950">
    <property type="entry name" value="LANCSUPER"/>
</dbReference>
<evidence type="ECO:0000313" key="1">
    <source>
        <dbReference type="EMBL" id="MFE1753902.1"/>
    </source>
</evidence>
<comment type="caution">
    <text evidence="1">The sequence shown here is derived from an EMBL/GenBank/DDBJ whole genome shotgun (WGS) entry which is preliminary data.</text>
</comment>
<accession>A0ABW6HB89</accession>
<dbReference type="InterPro" id="IPR007822">
    <property type="entry name" value="LANC-like"/>
</dbReference>
<protein>
    <submittedName>
        <fullName evidence="1">Lanthionine synthetase LanC family protein</fullName>
    </submittedName>
</protein>
<dbReference type="PANTHER" id="PTHR12736">
    <property type="entry name" value="LANC-LIKE PROTEIN"/>
    <property type="match status" value="1"/>
</dbReference>
<dbReference type="RefSeq" id="WP_381842490.1">
    <property type="nucleotide sequence ID" value="NZ_JBHYTS010000047.1"/>
</dbReference>
<proteinExistence type="predicted"/>
<feature type="non-terminal residue" evidence="1">
    <location>
        <position position="1"/>
    </location>
</feature>
<sequence length="414" mass="44361">SVAAMARALSRVRVEDRATAPPVAMATTRADALVERVGELVDPDNDLFGAGPGTGPRATFMHGAAGIAYFLLRKALLTGEPEALAAADQWAERAATLAREPRGVHDESVGVGPDVVGAVSPYHTGSGVELVRGLVAHARGDTRTLLTAARAYLNLVDRPPQGVDPTLGTTSALAGCSHLVRSLREVRDRDQDAKDLLERLTDRADAFAGHVAGQVLGHRRDAPDGPAPHHTGAAHGWAGLLYTLITWWELAGRGIDDRVVGHLAELGGRAVGAGRGLRWPVRVDEAPPSFMNSWCHGSPGHVYLWNAAHRTLGDTAYRDIAVAAAFATYDDREPNTTLCCGQAGHVFALLNMYRHTREEAWLERASERLQSALKSQDTLPAGPWRHSLYRGDVGLALAAVEIGHPDEARHPLFE</sequence>
<dbReference type="SMART" id="SM01260">
    <property type="entry name" value="LANC_like"/>
    <property type="match status" value="1"/>
</dbReference>
<name>A0ABW6HB89_9ACTN</name>